<accession>A0AAD5C9J3</accession>
<evidence type="ECO:0000313" key="3">
    <source>
        <dbReference type="Proteomes" id="UP001206925"/>
    </source>
</evidence>
<comment type="caution">
    <text evidence="2">The sequence shown here is derived from an EMBL/GenBank/DDBJ whole genome shotgun (WGS) entry which is preliminary data.</text>
</comment>
<evidence type="ECO:0000256" key="1">
    <source>
        <dbReference type="SAM" id="Phobius"/>
    </source>
</evidence>
<proteinExistence type="predicted"/>
<dbReference type="EMBL" id="JAMZMK010009108">
    <property type="protein sequence ID" value="KAI7737138.1"/>
    <property type="molecule type" value="Genomic_DNA"/>
</dbReference>
<protein>
    <submittedName>
        <fullName evidence="2">Uncharacterized protein</fullName>
    </submittedName>
</protein>
<keyword evidence="1" id="KW-1133">Transmembrane helix</keyword>
<gene>
    <name evidence="2" type="ORF">M8C21_014116</name>
</gene>
<reference evidence="2" key="1">
    <citation type="submission" date="2022-06" db="EMBL/GenBank/DDBJ databases">
        <title>Uncovering the hologenomic basis of an extraordinary plant invasion.</title>
        <authorList>
            <person name="Bieker V.C."/>
            <person name="Martin M.D."/>
            <person name="Gilbert T."/>
            <person name="Hodgins K."/>
            <person name="Battlay P."/>
            <person name="Petersen B."/>
            <person name="Wilson J."/>
        </authorList>
    </citation>
    <scope>NUCLEOTIDE SEQUENCE</scope>
    <source>
        <strain evidence="2">AA19_3_7</strain>
        <tissue evidence="2">Leaf</tissue>
    </source>
</reference>
<evidence type="ECO:0000313" key="2">
    <source>
        <dbReference type="EMBL" id="KAI7737138.1"/>
    </source>
</evidence>
<name>A0AAD5C9J3_AMBAR</name>
<dbReference type="AlphaFoldDB" id="A0AAD5C9J3"/>
<feature type="non-terminal residue" evidence="2">
    <location>
        <position position="1"/>
    </location>
</feature>
<keyword evidence="1" id="KW-0472">Membrane</keyword>
<keyword evidence="1" id="KW-0812">Transmembrane</keyword>
<feature type="transmembrane region" description="Helical" evidence="1">
    <location>
        <begin position="6"/>
        <end position="28"/>
    </location>
</feature>
<dbReference type="Proteomes" id="UP001206925">
    <property type="component" value="Unassembled WGS sequence"/>
</dbReference>
<sequence>HHPLPSPLFAFFLCLLFASPYVVILFLFSGVSPEQFISSSLAIADLFSIGISSLPEQCSGLTSETNIDWCSLRFELLY</sequence>
<keyword evidence="3" id="KW-1185">Reference proteome</keyword>
<organism evidence="2 3">
    <name type="scientific">Ambrosia artemisiifolia</name>
    <name type="common">Common ragweed</name>
    <dbReference type="NCBI Taxonomy" id="4212"/>
    <lineage>
        <taxon>Eukaryota</taxon>
        <taxon>Viridiplantae</taxon>
        <taxon>Streptophyta</taxon>
        <taxon>Embryophyta</taxon>
        <taxon>Tracheophyta</taxon>
        <taxon>Spermatophyta</taxon>
        <taxon>Magnoliopsida</taxon>
        <taxon>eudicotyledons</taxon>
        <taxon>Gunneridae</taxon>
        <taxon>Pentapetalae</taxon>
        <taxon>asterids</taxon>
        <taxon>campanulids</taxon>
        <taxon>Asterales</taxon>
        <taxon>Asteraceae</taxon>
        <taxon>Asteroideae</taxon>
        <taxon>Heliantheae alliance</taxon>
        <taxon>Heliantheae</taxon>
        <taxon>Ambrosia</taxon>
    </lineage>
</organism>